<proteinExistence type="predicted"/>
<organism evidence="1">
    <name type="scientific">Rhizophora mucronata</name>
    <name type="common">Asiatic mangrove</name>
    <dbReference type="NCBI Taxonomy" id="61149"/>
    <lineage>
        <taxon>Eukaryota</taxon>
        <taxon>Viridiplantae</taxon>
        <taxon>Streptophyta</taxon>
        <taxon>Embryophyta</taxon>
        <taxon>Tracheophyta</taxon>
        <taxon>Spermatophyta</taxon>
        <taxon>Magnoliopsida</taxon>
        <taxon>eudicotyledons</taxon>
        <taxon>Gunneridae</taxon>
        <taxon>Pentapetalae</taxon>
        <taxon>rosids</taxon>
        <taxon>fabids</taxon>
        <taxon>Malpighiales</taxon>
        <taxon>Rhizophoraceae</taxon>
        <taxon>Rhizophora</taxon>
    </lineage>
</organism>
<sequence>MPLNERLHQDGRPERISKHVSMSRGFITLFNEYMIRYRAISKSHFWTHE</sequence>
<name>A0A2P2NTS5_RHIMU</name>
<dbReference type="AlphaFoldDB" id="A0A2P2NTS5"/>
<protein>
    <submittedName>
        <fullName evidence="1">Uncharacterized protein</fullName>
    </submittedName>
</protein>
<accession>A0A2P2NTS5</accession>
<reference evidence="1" key="1">
    <citation type="submission" date="2018-02" db="EMBL/GenBank/DDBJ databases">
        <title>Rhizophora mucronata_Transcriptome.</title>
        <authorList>
            <person name="Meera S.P."/>
            <person name="Sreeshan A."/>
            <person name="Augustine A."/>
        </authorList>
    </citation>
    <scope>NUCLEOTIDE SEQUENCE</scope>
    <source>
        <tissue evidence="1">Leaf</tissue>
    </source>
</reference>
<dbReference type="EMBL" id="GGEC01065412">
    <property type="protein sequence ID" value="MBX45896.1"/>
    <property type="molecule type" value="Transcribed_RNA"/>
</dbReference>
<evidence type="ECO:0000313" key="1">
    <source>
        <dbReference type="EMBL" id="MBX45896.1"/>
    </source>
</evidence>